<dbReference type="RefSeq" id="WP_003785018.1">
    <property type="nucleotide sequence ID" value="NZ_CP045141.1"/>
</dbReference>
<dbReference type="Proteomes" id="UP000248598">
    <property type="component" value="Chromosome 1"/>
</dbReference>
<dbReference type="Gene3D" id="3.40.190.10">
    <property type="entry name" value="Periplasmic binding protein-like II"/>
    <property type="match status" value="1"/>
</dbReference>
<organism evidence="4 5">
    <name type="scientific">Kingella kingae</name>
    <dbReference type="NCBI Taxonomy" id="504"/>
    <lineage>
        <taxon>Bacteria</taxon>
        <taxon>Pseudomonadati</taxon>
        <taxon>Pseudomonadota</taxon>
        <taxon>Betaproteobacteria</taxon>
        <taxon>Neisseriales</taxon>
        <taxon>Neisseriaceae</taxon>
        <taxon>Kingella</taxon>
    </lineage>
</organism>
<dbReference type="GeneID" id="93263130"/>
<dbReference type="AlphaFoldDB" id="A0AAX2J6W8"/>
<keyword evidence="2" id="KW-0813">Transport</keyword>
<evidence type="ECO:0000256" key="3">
    <source>
        <dbReference type="ARBA" id="ARBA00022729"/>
    </source>
</evidence>
<dbReference type="GO" id="GO:0030288">
    <property type="term" value="C:outer membrane-bounded periplasmic space"/>
    <property type="evidence" value="ECO:0007669"/>
    <property type="project" value="TreeGrafter"/>
</dbReference>
<dbReference type="PANTHER" id="PTHR30085">
    <property type="entry name" value="AMINO ACID ABC TRANSPORTER PERMEASE"/>
    <property type="match status" value="1"/>
</dbReference>
<dbReference type="InterPro" id="IPR051455">
    <property type="entry name" value="Bact_solute-bind_prot3"/>
</dbReference>
<evidence type="ECO:0000256" key="1">
    <source>
        <dbReference type="ARBA" id="ARBA00010333"/>
    </source>
</evidence>
<gene>
    <name evidence="4" type="primary">gltI</name>
    <name evidence="4" type="ORF">NCTC10529_01863</name>
</gene>
<dbReference type="EMBL" id="LS483426">
    <property type="protein sequence ID" value="SQH25655.1"/>
    <property type="molecule type" value="Genomic_DNA"/>
</dbReference>
<dbReference type="GO" id="GO:0006865">
    <property type="term" value="P:amino acid transport"/>
    <property type="evidence" value="ECO:0007669"/>
    <property type="project" value="TreeGrafter"/>
</dbReference>
<keyword evidence="3" id="KW-0732">Signal</keyword>
<reference evidence="4 5" key="1">
    <citation type="submission" date="2018-06" db="EMBL/GenBank/DDBJ databases">
        <authorList>
            <consortium name="Pathogen Informatics"/>
            <person name="Doyle S."/>
        </authorList>
    </citation>
    <scope>NUCLEOTIDE SEQUENCE [LARGE SCALE GENOMIC DNA]</scope>
    <source>
        <strain evidence="4 5">NCTC10529</strain>
    </source>
</reference>
<evidence type="ECO:0000256" key="2">
    <source>
        <dbReference type="ARBA" id="ARBA00022448"/>
    </source>
</evidence>
<name>A0AAX2J6W8_KINKI</name>
<accession>A0AAX2J6W8</accession>
<sequence>MSPCPNLNLIHYTLDKIKESGTIVLGHRDSSIPFSYIADQPNQPVGFAYDLQLKIVEAVKKELNMPNLTVRYNLVTSQNRIPW</sequence>
<dbReference type="PANTHER" id="PTHR30085:SF2">
    <property type="entry name" value="GLUTAMATE_ASPARTATE IMPORT SOLUTE-BINDING PROTEIN"/>
    <property type="match status" value="1"/>
</dbReference>
<proteinExistence type="inferred from homology"/>
<dbReference type="GO" id="GO:0005576">
    <property type="term" value="C:extracellular region"/>
    <property type="evidence" value="ECO:0007669"/>
    <property type="project" value="TreeGrafter"/>
</dbReference>
<evidence type="ECO:0000313" key="5">
    <source>
        <dbReference type="Proteomes" id="UP000248598"/>
    </source>
</evidence>
<comment type="similarity">
    <text evidence="1">Belongs to the bacterial solute-binding protein 3 family.</text>
</comment>
<dbReference type="SUPFAM" id="SSF53850">
    <property type="entry name" value="Periplasmic binding protein-like II"/>
    <property type="match status" value="1"/>
</dbReference>
<evidence type="ECO:0000313" key="4">
    <source>
        <dbReference type="EMBL" id="SQH25655.1"/>
    </source>
</evidence>
<protein>
    <submittedName>
        <fullName evidence="4">Glutamate/aspartate periplasmic-binding protein</fullName>
    </submittedName>
</protein>